<dbReference type="Pfam" id="PF12611">
    <property type="entry name" value="Flagellar_put"/>
    <property type="match status" value="1"/>
</dbReference>
<accession>A0A841TJN3</accession>
<evidence type="ECO:0000256" key="1">
    <source>
        <dbReference type="SAM" id="MobiDB-lite"/>
    </source>
</evidence>
<name>A0A841TJN3_9BACL</name>
<gene>
    <name evidence="2" type="ORF">H4Q31_19170</name>
</gene>
<feature type="region of interest" description="Disordered" evidence="1">
    <location>
        <begin position="13"/>
        <end position="33"/>
    </location>
</feature>
<keyword evidence="2" id="KW-0966">Cell projection</keyword>
<proteinExistence type="predicted"/>
<dbReference type="Proteomes" id="UP000574133">
    <property type="component" value="Unassembled WGS sequence"/>
</dbReference>
<protein>
    <submittedName>
        <fullName evidence="2">Flagellar biosynthesis protein</fullName>
    </submittedName>
</protein>
<reference evidence="2 3" key="1">
    <citation type="submission" date="2020-08" db="EMBL/GenBank/DDBJ databases">
        <title>Cohnella phylogeny.</title>
        <authorList>
            <person name="Dunlap C."/>
        </authorList>
    </citation>
    <scope>NUCLEOTIDE SEQUENCE [LARGE SCALE GENOMIC DNA]</scope>
    <source>
        <strain evidence="2 3">DSM 103658</strain>
    </source>
</reference>
<evidence type="ECO:0000313" key="2">
    <source>
        <dbReference type="EMBL" id="MBB6679410.1"/>
    </source>
</evidence>
<dbReference type="NCBIfam" id="TIGR02530">
    <property type="entry name" value="flg_new"/>
    <property type="match status" value="1"/>
</dbReference>
<evidence type="ECO:0000313" key="3">
    <source>
        <dbReference type="Proteomes" id="UP000574133"/>
    </source>
</evidence>
<dbReference type="AlphaFoldDB" id="A0A841TJN3"/>
<feature type="compositionally biased region" description="Polar residues" evidence="1">
    <location>
        <begin position="19"/>
        <end position="33"/>
    </location>
</feature>
<comment type="caution">
    <text evidence="2">The sequence shown here is derived from an EMBL/GenBank/DDBJ whole genome shotgun (WGS) entry which is preliminary data.</text>
</comment>
<keyword evidence="2" id="KW-0282">Flagellum</keyword>
<dbReference type="EMBL" id="JACJVN010000081">
    <property type="protein sequence ID" value="MBB6679410.1"/>
    <property type="molecule type" value="Genomic_DNA"/>
</dbReference>
<organism evidence="2 3">
    <name type="scientific">Cohnella lubricantis</name>
    <dbReference type="NCBI Taxonomy" id="2163172"/>
    <lineage>
        <taxon>Bacteria</taxon>
        <taxon>Bacillati</taxon>
        <taxon>Bacillota</taxon>
        <taxon>Bacilli</taxon>
        <taxon>Bacillales</taxon>
        <taxon>Paenibacillaceae</taxon>
        <taxon>Cohnella</taxon>
    </lineage>
</organism>
<keyword evidence="3" id="KW-1185">Reference proteome</keyword>
<sequence length="129" mass="14035">MLIGQLAASRTGPILPSKRSGTASADSTANTGTADTSFKQWLDRVDLKFSQHAEQRLRQRGIQLQPEQLDRITSALNQAEAKGAKDSLVLFRDIAMIVNIPNRTVITAMDGSSMKDHVFTQIDSAVVVP</sequence>
<dbReference type="InterPro" id="IPR013367">
    <property type="entry name" value="Flagellar_put"/>
</dbReference>
<keyword evidence="2" id="KW-0969">Cilium</keyword>